<keyword evidence="2" id="KW-0336">GPI-anchor</keyword>
<accession>A0AAN7GJ29</accession>
<dbReference type="GO" id="GO:0005886">
    <property type="term" value="C:plasma membrane"/>
    <property type="evidence" value="ECO:0007669"/>
    <property type="project" value="UniProtKB-SubCell"/>
</dbReference>
<sequence length="92" mass="9794">MALHVPQALHVLSPMEKTCITVCLSAGVGTWCNCRAGLPDPVLKKTLYCACGAGANCRPIHQKGPCFHPNSERCRSEASSLIFGGNRRVGAE</sequence>
<name>A0AAN7GJ29_9MYRT</name>
<dbReference type="PANTHER" id="PTHR31044">
    <property type="entry name" value="BETA-1,3 GLUCANASE"/>
    <property type="match status" value="1"/>
</dbReference>
<gene>
    <name evidence="5" type="ORF">SAY87_026318</name>
</gene>
<keyword evidence="3" id="KW-0732">Signal</keyword>
<keyword evidence="2" id="KW-0449">Lipoprotein</keyword>
<dbReference type="SMART" id="SM00768">
    <property type="entry name" value="X8"/>
    <property type="match status" value="1"/>
</dbReference>
<evidence type="ECO:0000313" key="5">
    <source>
        <dbReference type="EMBL" id="KAK4747281.1"/>
    </source>
</evidence>
<dbReference type="Proteomes" id="UP001345219">
    <property type="component" value="Chromosome 20"/>
</dbReference>
<dbReference type="InterPro" id="IPR044788">
    <property type="entry name" value="X8_dom_prot"/>
</dbReference>
<keyword evidence="6" id="KW-1185">Reference proteome</keyword>
<organism evidence="5 6">
    <name type="scientific">Trapa incisa</name>
    <dbReference type="NCBI Taxonomy" id="236973"/>
    <lineage>
        <taxon>Eukaryota</taxon>
        <taxon>Viridiplantae</taxon>
        <taxon>Streptophyta</taxon>
        <taxon>Embryophyta</taxon>
        <taxon>Tracheophyta</taxon>
        <taxon>Spermatophyta</taxon>
        <taxon>Magnoliopsida</taxon>
        <taxon>eudicotyledons</taxon>
        <taxon>Gunneridae</taxon>
        <taxon>Pentapetalae</taxon>
        <taxon>rosids</taxon>
        <taxon>malvids</taxon>
        <taxon>Myrtales</taxon>
        <taxon>Lythraceae</taxon>
        <taxon>Trapa</taxon>
    </lineage>
</organism>
<dbReference type="GO" id="GO:0098552">
    <property type="term" value="C:side of membrane"/>
    <property type="evidence" value="ECO:0007669"/>
    <property type="project" value="UniProtKB-KW"/>
</dbReference>
<keyword evidence="2" id="KW-0325">Glycoprotein</keyword>
<reference evidence="5 6" key="1">
    <citation type="journal article" date="2023" name="Hortic Res">
        <title>Pangenome of water caltrop reveals structural variations and asymmetric subgenome divergence after allopolyploidization.</title>
        <authorList>
            <person name="Zhang X."/>
            <person name="Chen Y."/>
            <person name="Wang L."/>
            <person name="Yuan Y."/>
            <person name="Fang M."/>
            <person name="Shi L."/>
            <person name="Lu R."/>
            <person name="Comes H.P."/>
            <person name="Ma Y."/>
            <person name="Chen Y."/>
            <person name="Huang G."/>
            <person name="Zhou Y."/>
            <person name="Zheng Z."/>
            <person name="Qiu Y."/>
        </authorList>
    </citation>
    <scope>NUCLEOTIDE SEQUENCE [LARGE SCALE GENOMIC DNA]</scope>
    <source>
        <tissue evidence="5">Roots</tissue>
    </source>
</reference>
<keyword evidence="2" id="KW-0472">Membrane</keyword>
<evidence type="ECO:0000313" key="6">
    <source>
        <dbReference type="Proteomes" id="UP001345219"/>
    </source>
</evidence>
<dbReference type="EMBL" id="JAXIOK010000020">
    <property type="protein sequence ID" value="KAK4747281.1"/>
    <property type="molecule type" value="Genomic_DNA"/>
</dbReference>
<dbReference type="AlphaFoldDB" id="A0AAN7GJ29"/>
<evidence type="ECO:0000256" key="1">
    <source>
        <dbReference type="ARBA" id="ARBA00004609"/>
    </source>
</evidence>
<dbReference type="InterPro" id="IPR012946">
    <property type="entry name" value="X8"/>
</dbReference>
<evidence type="ECO:0000256" key="3">
    <source>
        <dbReference type="ARBA" id="ARBA00022729"/>
    </source>
</evidence>
<evidence type="ECO:0000256" key="2">
    <source>
        <dbReference type="ARBA" id="ARBA00022622"/>
    </source>
</evidence>
<feature type="domain" description="X8" evidence="4">
    <location>
        <begin position="30"/>
        <end position="76"/>
    </location>
</feature>
<evidence type="ECO:0000259" key="4">
    <source>
        <dbReference type="SMART" id="SM00768"/>
    </source>
</evidence>
<protein>
    <recommendedName>
        <fullName evidence="4">X8 domain-containing protein</fullName>
    </recommendedName>
</protein>
<dbReference type="PANTHER" id="PTHR31044:SF25">
    <property type="entry name" value="PLASMODESMATA CALLOSE-BINDING PROTEIN 3"/>
    <property type="match status" value="1"/>
</dbReference>
<dbReference type="GO" id="GO:0009506">
    <property type="term" value="C:plasmodesma"/>
    <property type="evidence" value="ECO:0007669"/>
    <property type="project" value="UniProtKB-ARBA"/>
</dbReference>
<comment type="caution">
    <text evidence="5">The sequence shown here is derived from an EMBL/GenBank/DDBJ whole genome shotgun (WGS) entry which is preliminary data.</text>
</comment>
<proteinExistence type="predicted"/>
<comment type="subcellular location">
    <subcellularLocation>
        <location evidence="1">Cell membrane</location>
        <topology evidence="1">Lipid-anchor</topology>
        <topology evidence="1">GPI-anchor</topology>
    </subcellularLocation>
</comment>